<feature type="region of interest" description="Disordered" evidence="1">
    <location>
        <begin position="377"/>
        <end position="402"/>
    </location>
</feature>
<proteinExistence type="predicted"/>
<dbReference type="AlphaFoldDB" id="A0AAN9GLS7"/>
<evidence type="ECO:0000313" key="3">
    <source>
        <dbReference type="Proteomes" id="UP001374579"/>
    </source>
</evidence>
<accession>A0AAN9GLS7</accession>
<protein>
    <submittedName>
        <fullName evidence="2">Uncharacterized protein</fullName>
    </submittedName>
</protein>
<feature type="region of interest" description="Disordered" evidence="1">
    <location>
        <begin position="419"/>
        <end position="517"/>
    </location>
</feature>
<evidence type="ECO:0000256" key="1">
    <source>
        <dbReference type="SAM" id="MobiDB-lite"/>
    </source>
</evidence>
<dbReference type="EMBL" id="JBAMIC010000002">
    <property type="protein sequence ID" value="KAK7112894.1"/>
    <property type="molecule type" value="Genomic_DNA"/>
</dbReference>
<dbReference type="Proteomes" id="UP001374579">
    <property type="component" value="Unassembled WGS sequence"/>
</dbReference>
<evidence type="ECO:0000313" key="2">
    <source>
        <dbReference type="EMBL" id="KAK7112894.1"/>
    </source>
</evidence>
<feature type="compositionally biased region" description="Gly residues" evidence="1">
    <location>
        <begin position="109"/>
        <end position="131"/>
    </location>
</feature>
<keyword evidence="3" id="KW-1185">Reference proteome</keyword>
<organism evidence="2 3">
    <name type="scientific">Littorina saxatilis</name>
    <dbReference type="NCBI Taxonomy" id="31220"/>
    <lineage>
        <taxon>Eukaryota</taxon>
        <taxon>Metazoa</taxon>
        <taxon>Spiralia</taxon>
        <taxon>Lophotrochozoa</taxon>
        <taxon>Mollusca</taxon>
        <taxon>Gastropoda</taxon>
        <taxon>Caenogastropoda</taxon>
        <taxon>Littorinimorpha</taxon>
        <taxon>Littorinoidea</taxon>
        <taxon>Littorinidae</taxon>
        <taxon>Littorina</taxon>
    </lineage>
</organism>
<name>A0AAN9GLS7_9CAEN</name>
<feature type="region of interest" description="Disordered" evidence="1">
    <location>
        <begin position="219"/>
        <end position="272"/>
    </location>
</feature>
<feature type="compositionally biased region" description="Low complexity" evidence="1">
    <location>
        <begin position="235"/>
        <end position="250"/>
    </location>
</feature>
<reference evidence="2 3" key="1">
    <citation type="submission" date="2024-02" db="EMBL/GenBank/DDBJ databases">
        <title>Chromosome-scale genome assembly of the rough periwinkle Littorina saxatilis.</title>
        <authorList>
            <person name="De Jode A."/>
            <person name="Faria R."/>
            <person name="Formenti G."/>
            <person name="Sims Y."/>
            <person name="Smith T.P."/>
            <person name="Tracey A."/>
            <person name="Wood J.M.D."/>
            <person name="Zagrodzka Z.B."/>
            <person name="Johannesson K."/>
            <person name="Butlin R.K."/>
            <person name="Leder E.H."/>
        </authorList>
    </citation>
    <scope>NUCLEOTIDE SEQUENCE [LARGE SCALE GENOMIC DNA]</scope>
    <source>
        <strain evidence="2">Snail1</strain>
        <tissue evidence="2">Muscle</tissue>
    </source>
</reference>
<feature type="compositionally biased region" description="Acidic residues" evidence="1">
    <location>
        <begin position="27"/>
        <end position="42"/>
    </location>
</feature>
<feature type="compositionally biased region" description="Basic and acidic residues" evidence="1">
    <location>
        <begin position="486"/>
        <end position="499"/>
    </location>
</feature>
<comment type="caution">
    <text evidence="2">The sequence shown here is derived from an EMBL/GenBank/DDBJ whole genome shotgun (WGS) entry which is preliminary data.</text>
</comment>
<sequence length="548" mass="58296">MVPRFERILKRDDDTLLPAVSTLPVISEDEEDEISEEEGEEQEQLKSPISKAPGDEEETETSEHSSTSPLLNKFPGRANFPNGDIIGGLRASEQPKDNPVQPPPPRRGGTVGGGVVGGGGGGRGGGVGGGSPAYLRTLSTAISSGGRSQLPGRDKIRPCRTASILSGVSLGSSQKSEEAVLVHSLQMEVEGTRTSVDKLERRLDSLCSDVKDIGSTLQQILKAMGNKPLAPPPKQTSKQKSSESPPSQTEAPQTSSASAEKQPPLTPVNQVKTYMKDAPQRRLLDRQRSAPVLHQGVSPMLRQAGAGGRPQFFFGNSPEKECFSDLFSTACAEGTCGVLRGEFSPSLGRGYLGGVRPSPTLSPLSQGSVNSHTHLIASEDDKGSPRLSGIVEGDDCVGRGRGGEKSQYFNKVAGSDSEHDLLSANGHSSSCSPPTPLSPYSHPRPEPYPHSPSTRFKMSGFRRRGTAPTHHELHRQVSMCIPDPPHLLDRSSGSEESLTKSESLPLEPLDVPSSSPSAIAAHLEEIRAPLSRAESFSDLLQPQDSTEL</sequence>
<feature type="region of interest" description="Disordered" evidence="1">
    <location>
        <begin position="12"/>
        <end position="134"/>
    </location>
</feature>
<gene>
    <name evidence="2" type="ORF">V1264_012270</name>
</gene>